<comment type="caution">
    <text evidence="2">The sequence shown here is derived from an EMBL/GenBank/DDBJ whole genome shotgun (WGS) entry which is preliminary data.</text>
</comment>
<feature type="compositionally biased region" description="Polar residues" evidence="1">
    <location>
        <begin position="184"/>
        <end position="205"/>
    </location>
</feature>
<keyword evidence="3" id="KW-1185">Reference proteome</keyword>
<dbReference type="Proteomes" id="UP001174694">
    <property type="component" value="Unassembled WGS sequence"/>
</dbReference>
<dbReference type="AlphaFoldDB" id="A0AA38VKW5"/>
<protein>
    <submittedName>
        <fullName evidence="2">Uncharacterized protein</fullName>
    </submittedName>
</protein>
<name>A0AA38VKW5_9PEZI</name>
<proteinExistence type="predicted"/>
<feature type="compositionally biased region" description="Basic and acidic residues" evidence="1">
    <location>
        <begin position="131"/>
        <end position="145"/>
    </location>
</feature>
<feature type="region of interest" description="Disordered" evidence="1">
    <location>
        <begin position="127"/>
        <end position="222"/>
    </location>
</feature>
<sequence>MCIHKRVIFSSCFHYGWGPLARPCYIERAFQTGEINTGCTTMGSVVFHTVKVEGACRRCDAKASRMADVFSRLHACLDNLRGDMDKVLRAGGPTAETGDEEEEELLVAQEAVQEALLGVDAADMVGDEGQEQERSIEEQEPEPSRGNEPVAAEEQKDAGGLTGSETTAESMTDDGSSHDDMLSDPSSRDSTQSEAPQRASWTPTRYMSVRNHTARTGLADRL</sequence>
<dbReference type="EMBL" id="JANBVO010000032">
    <property type="protein sequence ID" value="KAJ9137944.1"/>
    <property type="molecule type" value="Genomic_DNA"/>
</dbReference>
<organism evidence="2 3">
    <name type="scientific">Pleurostoma richardsiae</name>
    <dbReference type="NCBI Taxonomy" id="41990"/>
    <lineage>
        <taxon>Eukaryota</taxon>
        <taxon>Fungi</taxon>
        <taxon>Dikarya</taxon>
        <taxon>Ascomycota</taxon>
        <taxon>Pezizomycotina</taxon>
        <taxon>Sordariomycetes</taxon>
        <taxon>Sordariomycetidae</taxon>
        <taxon>Calosphaeriales</taxon>
        <taxon>Pleurostomataceae</taxon>
        <taxon>Pleurostoma</taxon>
    </lineage>
</organism>
<accession>A0AA38VKW5</accession>
<evidence type="ECO:0000256" key="1">
    <source>
        <dbReference type="SAM" id="MobiDB-lite"/>
    </source>
</evidence>
<gene>
    <name evidence="2" type="ORF">NKR23_g8869</name>
</gene>
<feature type="compositionally biased region" description="Polar residues" evidence="1">
    <location>
        <begin position="163"/>
        <end position="174"/>
    </location>
</feature>
<evidence type="ECO:0000313" key="3">
    <source>
        <dbReference type="Proteomes" id="UP001174694"/>
    </source>
</evidence>
<reference evidence="2" key="1">
    <citation type="submission" date="2022-07" db="EMBL/GenBank/DDBJ databases">
        <title>Fungi with potential for degradation of polypropylene.</title>
        <authorList>
            <person name="Gostincar C."/>
        </authorList>
    </citation>
    <scope>NUCLEOTIDE SEQUENCE</scope>
    <source>
        <strain evidence="2">EXF-13308</strain>
    </source>
</reference>
<evidence type="ECO:0000313" key="2">
    <source>
        <dbReference type="EMBL" id="KAJ9137944.1"/>
    </source>
</evidence>